<evidence type="ECO:0000313" key="2">
    <source>
        <dbReference type="EMBL" id="MCQ5343700.1"/>
    </source>
</evidence>
<reference evidence="2 3" key="1">
    <citation type="submission" date="2022-06" db="EMBL/GenBank/DDBJ databases">
        <title>Isolation of gut microbiota from human fecal samples.</title>
        <authorList>
            <person name="Pamer E.G."/>
            <person name="Barat B."/>
            <person name="Waligurski E."/>
            <person name="Medina S."/>
            <person name="Paddock L."/>
            <person name="Mostad J."/>
        </authorList>
    </citation>
    <scope>NUCLEOTIDE SEQUENCE [LARGE SCALE GENOMIC DNA]</scope>
    <source>
        <strain evidence="2 3">DFI.1.1</strain>
    </source>
</reference>
<organism evidence="2 3">
    <name type="scientific">Megasphaera massiliensis</name>
    <dbReference type="NCBI Taxonomy" id="1232428"/>
    <lineage>
        <taxon>Bacteria</taxon>
        <taxon>Bacillati</taxon>
        <taxon>Bacillota</taxon>
        <taxon>Negativicutes</taxon>
        <taxon>Veillonellales</taxon>
        <taxon>Veillonellaceae</taxon>
        <taxon>Megasphaera</taxon>
    </lineage>
</organism>
<sequence length="81" mass="8860">VIPDPTTRAVAFETGDIDLLYGNEGLLPLDTFARFSQNPAYHTQLSQPIETVMLALNTAKAPTNELAVREALNYAVNKKSL</sequence>
<dbReference type="SUPFAM" id="SSF53850">
    <property type="entry name" value="Periplasmic binding protein-like II"/>
    <property type="match status" value="1"/>
</dbReference>
<dbReference type="Gene3D" id="3.10.105.10">
    <property type="entry name" value="Dipeptide-binding Protein, Domain 3"/>
    <property type="match status" value="1"/>
</dbReference>
<feature type="non-terminal residue" evidence="2">
    <location>
        <position position="81"/>
    </location>
</feature>
<dbReference type="Gene3D" id="3.40.190.10">
    <property type="entry name" value="Periplasmic binding protein-like II"/>
    <property type="match status" value="1"/>
</dbReference>
<dbReference type="InterPro" id="IPR000914">
    <property type="entry name" value="SBP_5_dom"/>
</dbReference>
<comment type="caution">
    <text evidence="2">The sequence shown here is derived from an EMBL/GenBank/DDBJ whole genome shotgun (WGS) entry which is preliminary data.</text>
</comment>
<dbReference type="Proteomes" id="UP001206692">
    <property type="component" value="Unassembled WGS sequence"/>
</dbReference>
<dbReference type="EMBL" id="JANGEW010000112">
    <property type="protein sequence ID" value="MCQ5343700.1"/>
    <property type="molecule type" value="Genomic_DNA"/>
</dbReference>
<gene>
    <name evidence="2" type="ORF">NE675_11820</name>
</gene>
<dbReference type="RefSeq" id="WP_256186290.1">
    <property type="nucleotide sequence ID" value="NZ_JANGEW010000112.1"/>
</dbReference>
<accession>A0ABT1SWN5</accession>
<proteinExistence type="predicted"/>
<dbReference type="Pfam" id="PF00496">
    <property type="entry name" value="SBP_bac_5"/>
    <property type="match status" value="1"/>
</dbReference>
<feature type="domain" description="Solute-binding protein family 5" evidence="1">
    <location>
        <begin position="1"/>
        <end position="80"/>
    </location>
</feature>
<evidence type="ECO:0000313" key="3">
    <source>
        <dbReference type="Proteomes" id="UP001206692"/>
    </source>
</evidence>
<evidence type="ECO:0000259" key="1">
    <source>
        <dbReference type="Pfam" id="PF00496"/>
    </source>
</evidence>
<name>A0ABT1SWN5_9FIRM</name>
<feature type="non-terminal residue" evidence="2">
    <location>
        <position position="1"/>
    </location>
</feature>
<keyword evidence="3" id="KW-1185">Reference proteome</keyword>
<protein>
    <submittedName>
        <fullName evidence="2">ABC transporter substrate-binding protein</fullName>
    </submittedName>
</protein>